<dbReference type="EMBL" id="BLAE01000019">
    <property type="protein sequence ID" value="GES10179.1"/>
    <property type="molecule type" value="Genomic_DNA"/>
</dbReference>
<dbReference type="SUPFAM" id="SSF46689">
    <property type="entry name" value="Homeodomain-like"/>
    <property type="match status" value="2"/>
</dbReference>
<sequence>MPVTRVHVLVLPAVNVLDLSGPVQVLHTANHHGGRYEIGFVASRLEERSAQGLALAGLAPLPAVDSGDVVLVPGPDLTQRLDVDAETIDWVRRADVAGATFVSICTGALVLGDAGLLDGRRCTSHWSVIEPMRERYPAARVDDSVLFVRDGHVATSAGVASGIDLALAIVETDLGPTVAAAVARELVVYVRRNGSSAPLSPFLDRRDHLDPVVHRVQQLLADDFASPHTLPDLARAAHVSVRALTNAFVAATGVTPLQYQQDLRLGHAETLLVTTDRPIEQIAHDCGYGDARHFRRLFAHRHGVSPRAFRAATS</sequence>
<dbReference type="Gene3D" id="3.40.50.880">
    <property type="match status" value="1"/>
</dbReference>
<dbReference type="PROSITE" id="PS01124">
    <property type="entry name" value="HTH_ARAC_FAMILY_2"/>
    <property type="match status" value="1"/>
</dbReference>
<dbReference type="Gene3D" id="1.10.10.60">
    <property type="entry name" value="Homeodomain-like"/>
    <property type="match status" value="2"/>
</dbReference>
<dbReference type="InterPro" id="IPR018060">
    <property type="entry name" value="HTH_AraC"/>
</dbReference>
<accession>A0A5M3WPR2</accession>
<dbReference type="PANTHER" id="PTHR43130:SF3">
    <property type="entry name" value="HTH-TYPE TRANSCRIPTIONAL REGULATOR RV1931C"/>
    <property type="match status" value="1"/>
</dbReference>
<evidence type="ECO:0000256" key="1">
    <source>
        <dbReference type="ARBA" id="ARBA00023015"/>
    </source>
</evidence>
<evidence type="ECO:0000313" key="5">
    <source>
        <dbReference type="EMBL" id="GES10179.1"/>
    </source>
</evidence>
<dbReference type="SMART" id="SM00342">
    <property type="entry name" value="HTH_ARAC"/>
    <property type="match status" value="1"/>
</dbReference>
<keyword evidence="2" id="KW-0238">DNA-binding</keyword>
<keyword evidence="3" id="KW-0804">Transcription</keyword>
<reference evidence="5 6" key="1">
    <citation type="submission" date="2019-10" db="EMBL/GenBank/DDBJ databases">
        <title>Whole genome shotgun sequence of Acrocarpospora macrocephala NBRC 16266.</title>
        <authorList>
            <person name="Ichikawa N."/>
            <person name="Kimura A."/>
            <person name="Kitahashi Y."/>
            <person name="Komaki H."/>
            <person name="Oguchi A."/>
        </authorList>
    </citation>
    <scope>NUCLEOTIDE SEQUENCE [LARGE SCALE GENOMIC DNA]</scope>
    <source>
        <strain evidence="5 6">NBRC 16266</strain>
    </source>
</reference>
<evidence type="ECO:0000313" key="6">
    <source>
        <dbReference type="Proteomes" id="UP000331127"/>
    </source>
</evidence>
<evidence type="ECO:0000259" key="4">
    <source>
        <dbReference type="PROSITE" id="PS01124"/>
    </source>
</evidence>
<feature type="domain" description="HTH araC/xylS-type" evidence="4">
    <location>
        <begin position="214"/>
        <end position="312"/>
    </location>
</feature>
<dbReference type="GO" id="GO:0043565">
    <property type="term" value="F:sequence-specific DNA binding"/>
    <property type="evidence" value="ECO:0007669"/>
    <property type="project" value="InterPro"/>
</dbReference>
<gene>
    <name evidence="5" type="ORF">Amac_037760</name>
</gene>
<evidence type="ECO:0000256" key="3">
    <source>
        <dbReference type="ARBA" id="ARBA00023163"/>
    </source>
</evidence>
<dbReference type="Pfam" id="PF12833">
    <property type="entry name" value="HTH_18"/>
    <property type="match status" value="1"/>
</dbReference>
<dbReference type="Pfam" id="PF01965">
    <property type="entry name" value="DJ-1_PfpI"/>
    <property type="match status" value="1"/>
</dbReference>
<name>A0A5M3WPR2_9ACTN</name>
<dbReference type="AlphaFoldDB" id="A0A5M3WPR2"/>
<dbReference type="InterPro" id="IPR018062">
    <property type="entry name" value="HTH_AraC-typ_CS"/>
</dbReference>
<dbReference type="OrthoDB" id="9803764at2"/>
<dbReference type="InterPro" id="IPR002818">
    <property type="entry name" value="DJ-1/PfpI"/>
</dbReference>
<protein>
    <submittedName>
        <fullName evidence="5">Transcriptional regulator</fullName>
    </submittedName>
</protein>
<proteinExistence type="predicted"/>
<dbReference type="PANTHER" id="PTHR43130">
    <property type="entry name" value="ARAC-FAMILY TRANSCRIPTIONAL REGULATOR"/>
    <property type="match status" value="1"/>
</dbReference>
<dbReference type="SUPFAM" id="SSF52317">
    <property type="entry name" value="Class I glutamine amidotransferase-like"/>
    <property type="match status" value="1"/>
</dbReference>
<evidence type="ECO:0000256" key="2">
    <source>
        <dbReference type="ARBA" id="ARBA00023125"/>
    </source>
</evidence>
<comment type="caution">
    <text evidence="5">The sequence shown here is derived from an EMBL/GenBank/DDBJ whole genome shotgun (WGS) entry which is preliminary data.</text>
</comment>
<dbReference type="PROSITE" id="PS00041">
    <property type="entry name" value="HTH_ARAC_FAMILY_1"/>
    <property type="match status" value="1"/>
</dbReference>
<dbReference type="Proteomes" id="UP000331127">
    <property type="component" value="Unassembled WGS sequence"/>
</dbReference>
<dbReference type="GO" id="GO:0003700">
    <property type="term" value="F:DNA-binding transcription factor activity"/>
    <property type="evidence" value="ECO:0007669"/>
    <property type="project" value="InterPro"/>
</dbReference>
<organism evidence="5 6">
    <name type="scientific">Acrocarpospora macrocephala</name>
    <dbReference type="NCBI Taxonomy" id="150177"/>
    <lineage>
        <taxon>Bacteria</taxon>
        <taxon>Bacillati</taxon>
        <taxon>Actinomycetota</taxon>
        <taxon>Actinomycetes</taxon>
        <taxon>Streptosporangiales</taxon>
        <taxon>Streptosporangiaceae</taxon>
        <taxon>Acrocarpospora</taxon>
    </lineage>
</organism>
<dbReference type="InterPro" id="IPR029062">
    <property type="entry name" value="Class_I_gatase-like"/>
</dbReference>
<dbReference type="InterPro" id="IPR009057">
    <property type="entry name" value="Homeodomain-like_sf"/>
</dbReference>
<dbReference type="InterPro" id="IPR052158">
    <property type="entry name" value="INH-QAR"/>
</dbReference>
<dbReference type="RefSeq" id="WP_155355638.1">
    <property type="nucleotide sequence ID" value="NZ_BAAAHL010000055.1"/>
</dbReference>
<keyword evidence="1" id="KW-0805">Transcription regulation</keyword>
<dbReference type="CDD" id="cd03137">
    <property type="entry name" value="GATase1_AraC_1"/>
    <property type="match status" value="1"/>
</dbReference>
<keyword evidence="6" id="KW-1185">Reference proteome</keyword>